<evidence type="ECO:0000256" key="3">
    <source>
        <dbReference type="ARBA" id="ARBA00023180"/>
    </source>
</evidence>
<dbReference type="eggNOG" id="ENOG502QR13">
    <property type="taxonomic scope" value="Eukaryota"/>
</dbReference>
<protein>
    <recommendedName>
        <fullName evidence="8">GH16 domain-containing protein</fullName>
    </recommendedName>
</protein>
<reference evidence="6" key="2">
    <citation type="submission" date="2015-06" db="UniProtKB">
        <authorList>
            <consortium name="EnsemblProtists"/>
        </authorList>
    </citation>
    <scope>IDENTIFICATION</scope>
    <source>
        <strain evidence="6">Pr102</strain>
    </source>
</reference>
<sequence>MWVDPDTPQESYTWDTSRGETWDLVMSDEFSMAGRSFRPGDDHMWTSIEKPDGVNDAMEVYAHNKTTTACDADGVCSFQIEVEDSVMQLQVWNSYMKKPGFENVTFFYRGGMAQSWNKFCMQGGMVEVRAQLPGAVTRSSGNPDELLESSARAASQRYYPTWPGIWMMGNLGRAIFSGSTNRMWPFSYDLCDPDTLDPSNQRISACEGAPGSGLNPHQGRGAPEIDIVEGGGTTISSSIQVGPGMPPDFRVVTPVDENKLCIYSSSCETPGANLPGIPESVYLGTRGHQSWYQRLRYAANNFCQQNASQIQNYAVVEAALNAGIEDNVCSLAKCPASFDINSDLGFMSTDGDRWGINANGTCFSVMNSYMGEFICSAGNPDPSCKSLKDAPVVPLDDSSFAFQMDALSANWPVHMAAYTEFLEYQVEWVPGPTGYVRWMLSGEPLFEIPAKTITDPPQGGNVKNPRKIMIEEPLYLIFNVAMSSKWGAQPPNPKKPCRGDGLDPVANSICDSFPMFLKIDYIRVYQDLSSNSLMSVGCDPKTHPTRQWILDHLNEYEDEKNKLVEVDGKAFCRSDADCTVQSKHPMRFARKKDVEAGHAEQKVKQQQRLQTRSRSSQRLRSEWSSELSE</sequence>
<proteinExistence type="predicted"/>
<dbReference type="GO" id="GO:0006078">
    <property type="term" value="P:(1-&gt;6)-beta-D-glucan biosynthetic process"/>
    <property type="evidence" value="ECO:0000318"/>
    <property type="project" value="GO_Central"/>
</dbReference>
<dbReference type="GO" id="GO:0005886">
    <property type="term" value="C:plasma membrane"/>
    <property type="evidence" value="ECO:0000318"/>
    <property type="project" value="GO_Central"/>
</dbReference>
<dbReference type="Gene3D" id="2.60.120.200">
    <property type="match status" value="2"/>
</dbReference>
<dbReference type="GO" id="GO:0005789">
    <property type="term" value="C:endoplasmic reticulum membrane"/>
    <property type="evidence" value="ECO:0000318"/>
    <property type="project" value="GO_Central"/>
</dbReference>
<evidence type="ECO:0000256" key="2">
    <source>
        <dbReference type="ARBA" id="ARBA00023136"/>
    </source>
</evidence>
<evidence type="ECO:0008006" key="8">
    <source>
        <dbReference type="Google" id="ProtNLM"/>
    </source>
</evidence>
<dbReference type="FunFam" id="2.60.120.200:FF:000551">
    <property type="entry name" value="Uncharacterized protein"/>
    <property type="match status" value="1"/>
</dbReference>
<dbReference type="Proteomes" id="UP000005238">
    <property type="component" value="Unassembled WGS sequence"/>
</dbReference>
<keyword evidence="3" id="KW-0325">Glycoprotein</keyword>
<evidence type="ECO:0000256" key="5">
    <source>
        <dbReference type="SAM" id="MobiDB-lite"/>
    </source>
</evidence>
<keyword evidence="2" id="KW-0472">Membrane</keyword>
<dbReference type="STRING" id="164328.H3GZ89"/>
<dbReference type="GO" id="GO:0071555">
    <property type="term" value="P:cell wall organization"/>
    <property type="evidence" value="ECO:0007669"/>
    <property type="project" value="UniProtKB-KW"/>
</dbReference>
<dbReference type="SUPFAM" id="SSF49899">
    <property type="entry name" value="Concanavalin A-like lectins/glucanases"/>
    <property type="match status" value="1"/>
</dbReference>
<organism evidence="6 7">
    <name type="scientific">Phytophthora ramorum</name>
    <name type="common">Sudden oak death agent</name>
    <dbReference type="NCBI Taxonomy" id="164328"/>
    <lineage>
        <taxon>Eukaryota</taxon>
        <taxon>Sar</taxon>
        <taxon>Stramenopiles</taxon>
        <taxon>Oomycota</taxon>
        <taxon>Peronosporomycetes</taxon>
        <taxon>Peronosporales</taxon>
        <taxon>Peronosporaceae</taxon>
        <taxon>Phytophthora</taxon>
    </lineage>
</organism>
<dbReference type="Pfam" id="PF03935">
    <property type="entry name" value="SKN1_KRE6_Sbg1"/>
    <property type="match status" value="2"/>
</dbReference>
<evidence type="ECO:0000313" key="6">
    <source>
        <dbReference type="EnsemblProtists" id="Phyra83087"/>
    </source>
</evidence>
<dbReference type="HOGENOM" id="CLU_018379_2_0_1"/>
<feature type="compositionally biased region" description="Low complexity" evidence="5">
    <location>
        <begin position="606"/>
        <end position="629"/>
    </location>
</feature>
<dbReference type="OMA" id="RCITERK"/>
<evidence type="ECO:0000256" key="1">
    <source>
        <dbReference type="ARBA" id="ARBA00004370"/>
    </source>
</evidence>
<dbReference type="EnsemblProtists" id="Phyra83087">
    <property type="protein sequence ID" value="Phyra83087"/>
    <property type="gene ID" value="Phyra83087"/>
</dbReference>
<dbReference type="PANTHER" id="PTHR31361:SF1">
    <property type="entry name" value="BETA-GLUCAN SYNTHESIS-ASSOCIATED PROTEIN KRE6-RELATED"/>
    <property type="match status" value="1"/>
</dbReference>
<feature type="region of interest" description="Disordered" evidence="5">
    <location>
        <begin position="592"/>
        <end position="629"/>
    </location>
</feature>
<evidence type="ECO:0000256" key="4">
    <source>
        <dbReference type="ARBA" id="ARBA00023316"/>
    </source>
</evidence>
<keyword evidence="7" id="KW-1185">Reference proteome</keyword>
<dbReference type="EMBL" id="DS566079">
    <property type="status" value="NOT_ANNOTATED_CDS"/>
    <property type="molecule type" value="Genomic_DNA"/>
</dbReference>
<comment type="subcellular location">
    <subcellularLocation>
        <location evidence="1">Membrane</location>
    </subcellularLocation>
</comment>
<reference evidence="7" key="1">
    <citation type="journal article" date="2006" name="Science">
        <title>Phytophthora genome sequences uncover evolutionary origins and mechanisms of pathogenesis.</title>
        <authorList>
            <person name="Tyler B.M."/>
            <person name="Tripathy S."/>
            <person name="Zhang X."/>
            <person name="Dehal P."/>
            <person name="Jiang R.H."/>
            <person name="Aerts A."/>
            <person name="Arredondo F.D."/>
            <person name="Baxter L."/>
            <person name="Bensasson D."/>
            <person name="Beynon J.L."/>
            <person name="Chapman J."/>
            <person name="Damasceno C.M."/>
            <person name="Dorrance A.E."/>
            <person name="Dou D."/>
            <person name="Dickerman A.W."/>
            <person name="Dubchak I.L."/>
            <person name="Garbelotto M."/>
            <person name="Gijzen M."/>
            <person name="Gordon S.G."/>
            <person name="Govers F."/>
            <person name="Grunwald N.J."/>
            <person name="Huang W."/>
            <person name="Ivors K.L."/>
            <person name="Jones R.W."/>
            <person name="Kamoun S."/>
            <person name="Krampis K."/>
            <person name="Lamour K.H."/>
            <person name="Lee M.K."/>
            <person name="McDonald W.H."/>
            <person name="Medina M."/>
            <person name="Meijer H.J."/>
            <person name="Nordberg E.K."/>
            <person name="Maclean D.J."/>
            <person name="Ospina-Giraldo M.D."/>
            <person name="Morris P.F."/>
            <person name="Phuntumart V."/>
            <person name="Putnam N.H."/>
            <person name="Rash S."/>
            <person name="Rose J.K."/>
            <person name="Sakihama Y."/>
            <person name="Salamov A.A."/>
            <person name="Savidor A."/>
            <person name="Scheuring C.F."/>
            <person name="Smith B.M."/>
            <person name="Sobral B.W."/>
            <person name="Terry A."/>
            <person name="Torto-Alalibo T.A."/>
            <person name="Win J."/>
            <person name="Xu Z."/>
            <person name="Zhang H."/>
            <person name="Grigoriev I.V."/>
            <person name="Rokhsar D.S."/>
            <person name="Boore J.L."/>
        </authorList>
    </citation>
    <scope>NUCLEOTIDE SEQUENCE [LARGE SCALE GENOMIC DNA]</scope>
    <source>
        <strain evidence="7">Pr102</strain>
    </source>
</reference>
<dbReference type="InterPro" id="IPR005629">
    <property type="entry name" value="Skn1/Kre6/Sbg1"/>
</dbReference>
<dbReference type="InParanoid" id="H3GZ89"/>
<dbReference type="InterPro" id="IPR013320">
    <property type="entry name" value="ConA-like_dom_sf"/>
</dbReference>
<dbReference type="AlphaFoldDB" id="H3GZ89"/>
<evidence type="ECO:0000313" key="7">
    <source>
        <dbReference type="Proteomes" id="UP000005238"/>
    </source>
</evidence>
<name>H3GZ89_PHYRM</name>
<dbReference type="GO" id="GO:0015926">
    <property type="term" value="F:glucosidase activity"/>
    <property type="evidence" value="ECO:0000318"/>
    <property type="project" value="GO_Central"/>
</dbReference>
<feature type="compositionally biased region" description="Basic and acidic residues" evidence="5">
    <location>
        <begin position="592"/>
        <end position="603"/>
    </location>
</feature>
<dbReference type="PANTHER" id="PTHR31361">
    <property type="entry name" value="BETA-GLUCAN SYNTHESIS-ASSOCIATED PROTEIN KRE6-RELATED"/>
    <property type="match status" value="1"/>
</dbReference>
<keyword evidence="4" id="KW-0961">Cell wall biogenesis/degradation</keyword>
<accession>H3GZ89</accession>